<feature type="binding site" evidence="10">
    <location>
        <position position="367"/>
    </location>
    <ligand>
        <name>Zn(2+)</name>
        <dbReference type="ChEBI" id="CHEBI:29105"/>
        <label>2</label>
    </ligand>
</feature>
<feature type="domain" description="Peptidase M20 dimerisation" evidence="11">
    <location>
        <begin position="188"/>
        <end position="294"/>
    </location>
</feature>
<dbReference type="InterPro" id="IPR011650">
    <property type="entry name" value="Peptidase_M20_dimer"/>
</dbReference>
<evidence type="ECO:0000256" key="2">
    <source>
        <dbReference type="ARBA" id="ARBA00006247"/>
    </source>
</evidence>
<dbReference type="Gene3D" id="3.30.70.360">
    <property type="match status" value="1"/>
</dbReference>
<protein>
    <recommendedName>
        <fullName evidence="3">N-acyl-aliphatic-L-amino acid amidohydrolase</fullName>
        <ecNumber evidence="3">3.5.1.14</ecNumber>
    </recommendedName>
    <alternativeName>
        <fullName evidence="8">N-acyl-L-amino-acid amidohydrolase</fullName>
    </alternativeName>
</protein>
<keyword evidence="5 10" id="KW-0479">Metal-binding</keyword>
<evidence type="ECO:0000256" key="10">
    <source>
        <dbReference type="PIRSR" id="PIRSR036696-2"/>
    </source>
</evidence>
<dbReference type="STRING" id="13249.R4FLN6"/>
<reference evidence="14" key="2">
    <citation type="submission" date="2015-04" db="EMBL/GenBank/DDBJ databases">
        <authorList>
            <person name="Wilson R.K."/>
            <person name="Warren W."/>
            <person name="Dotson E."/>
            <person name="Oliveira P.L."/>
        </authorList>
    </citation>
    <scope>NUCLEOTIDE SEQUENCE</scope>
</reference>
<evidence type="ECO:0000256" key="6">
    <source>
        <dbReference type="ARBA" id="ARBA00022801"/>
    </source>
</evidence>
<dbReference type="PANTHER" id="PTHR45892">
    <property type="entry name" value="AMINOACYLASE-1"/>
    <property type="match status" value="1"/>
</dbReference>
<reference evidence="13" key="3">
    <citation type="submission" date="2015-05" db="UniProtKB">
        <authorList>
            <consortium name="EnsemblMetazoa"/>
        </authorList>
    </citation>
    <scope>IDENTIFICATION</scope>
</reference>
<dbReference type="Pfam" id="PF07687">
    <property type="entry name" value="M20_dimer"/>
    <property type="match status" value="1"/>
</dbReference>
<comment type="cofactor">
    <cofactor evidence="10">
        <name>Zn(2+)</name>
        <dbReference type="ChEBI" id="CHEBI:29105"/>
    </cofactor>
    <text evidence="10">Binds 2 Zn(2+) ions per subunit.</text>
</comment>
<dbReference type="GO" id="GO:0004046">
    <property type="term" value="F:aminoacylase activity"/>
    <property type="evidence" value="ECO:0007669"/>
    <property type="project" value="UniProtKB-EC"/>
</dbReference>
<evidence type="ECO:0000256" key="9">
    <source>
        <dbReference type="PIRSR" id="PIRSR036696-1"/>
    </source>
</evidence>
<feature type="binding site" evidence="10">
    <location>
        <position position="167"/>
    </location>
    <ligand>
        <name>Zn(2+)</name>
        <dbReference type="ChEBI" id="CHEBI:29105"/>
        <label>1</label>
    </ligand>
</feature>
<proteinExistence type="evidence at transcript level"/>
<dbReference type="InterPro" id="IPR010159">
    <property type="entry name" value="N-acyl_aa_amidohydrolase"/>
</dbReference>
<dbReference type="NCBIfam" id="TIGR01880">
    <property type="entry name" value="Ac-peptdase-euk"/>
    <property type="match status" value="1"/>
</dbReference>
<evidence type="ECO:0000256" key="1">
    <source>
        <dbReference type="ARBA" id="ARBA00004496"/>
    </source>
</evidence>
<dbReference type="VEuPathDB" id="VectorBase:RPRC013260"/>
<dbReference type="Proteomes" id="UP000015103">
    <property type="component" value="Unassembled WGS sequence"/>
</dbReference>
<dbReference type="InterPro" id="IPR001261">
    <property type="entry name" value="ArgE/DapE_CS"/>
</dbReference>
<dbReference type="InterPro" id="IPR002933">
    <property type="entry name" value="Peptidase_M20"/>
</dbReference>
<evidence type="ECO:0000256" key="7">
    <source>
        <dbReference type="ARBA" id="ARBA00022833"/>
    </source>
</evidence>
<evidence type="ECO:0000259" key="11">
    <source>
        <dbReference type="Pfam" id="PF07687"/>
    </source>
</evidence>
<name>R4FLN6_RHOPR</name>
<dbReference type="eggNOG" id="KOG2275">
    <property type="taxonomic scope" value="Eukaryota"/>
</dbReference>
<dbReference type="PROSITE" id="PS00758">
    <property type="entry name" value="ARGE_DAPE_CPG2_1"/>
    <property type="match status" value="1"/>
</dbReference>
<dbReference type="Gene3D" id="3.40.630.10">
    <property type="entry name" value="Zn peptidases"/>
    <property type="match status" value="1"/>
</dbReference>
<dbReference type="SUPFAM" id="SSF55031">
    <property type="entry name" value="Bacterial exopeptidase dimerisation domain"/>
    <property type="match status" value="1"/>
</dbReference>
<dbReference type="EnsemblMetazoa" id="RPRC013260-RA">
    <property type="protein sequence ID" value="RPRC013260-PA"/>
    <property type="gene ID" value="RPRC013260"/>
</dbReference>
<keyword evidence="6" id="KW-0378">Hydrolase</keyword>
<dbReference type="OMA" id="MEFRICE"/>
<feature type="active site" evidence="9">
    <location>
        <position position="74"/>
    </location>
</feature>
<dbReference type="AlphaFoldDB" id="R4FLN6"/>
<feature type="active site" description="Proton acceptor" evidence="9">
    <location>
        <position position="139"/>
    </location>
</feature>
<evidence type="ECO:0000256" key="4">
    <source>
        <dbReference type="ARBA" id="ARBA00022490"/>
    </source>
</evidence>
<accession>R4FLN6</accession>
<evidence type="ECO:0000313" key="13">
    <source>
        <dbReference type="EnsemblMetazoa" id="RPRC013260-PA"/>
    </source>
</evidence>
<dbReference type="EMBL" id="ACPB03019476">
    <property type="status" value="NOT_ANNOTATED_CDS"/>
    <property type="molecule type" value="Genomic_DNA"/>
</dbReference>
<dbReference type="Gene3D" id="1.10.150.900">
    <property type="match status" value="1"/>
</dbReference>
<keyword evidence="7 10" id="KW-0862">Zinc</keyword>
<organism evidence="12">
    <name type="scientific">Rhodnius prolixus</name>
    <name type="common">Triatomid bug</name>
    <dbReference type="NCBI Taxonomy" id="13249"/>
    <lineage>
        <taxon>Eukaryota</taxon>
        <taxon>Metazoa</taxon>
        <taxon>Ecdysozoa</taxon>
        <taxon>Arthropoda</taxon>
        <taxon>Hexapoda</taxon>
        <taxon>Insecta</taxon>
        <taxon>Pterygota</taxon>
        <taxon>Neoptera</taxon>
        <taxon>Paraneoptera</taxon>
        <taxon>Hemiptera</taxon>
        <taxon>Heteroptera</taxon>
        <taxon>Panheteroptera</taxon>
        <taxon>Cimicomorpha</taxon>
        <taxon>Reduviidae</taxon>
        <taxon>Triatominae</taxon>
        <taxon>Rhodnius</taxon>
    </lineage>
</organism>
<keyword evidence="4" id="KW-0963">Cytoplasm</keyword>
<dbReference type="EMBL" id="GAHY01001308">
    <property type="protein sequence ID" value="JAA76202.1"/>
    <property type="molecule type" value="mRNA"/>
</dbReference>
<comment type="similarity">
    <text evidence="2">Belongs to the peptidase M20A family.</text>
</comment>
<evidence type="ECO:0000256" key="8">
    <source>
        <dbReference type="ARBA" id="ARBA00029656"/>
    </source>
</evidence>
<evidence type="ECO:0000256" key="3">
    <source>
        <dbReference type="ARBA" id="ARBA00011913"/>
    </source>
</evidence>
<evidence type="ECO:0000256" key="5">
    <source>
        <dbReference type="ARBA" id="ARBA00022723"/>
    </source>
</evidence>
<dbReference type="GO" id="GO:0005737">
    <property type="term" value="C:cytoplasm"/>
    <property type="evidence" value="ECO:0007669"/>
    <property type="project" value="UniProtKB-SubCell"/>
</dbReference>
<dbReference type="SUPFAM" id="SSF53187">
    <property type="entry name" value="Zn-dependent exopeptidases"/>
    <property type="match status" value="1"/>
</dbReference>
<dbReference type="PIRSF" id="PIRSF036696">
    <property type="entry name" value="ACY-1"/>
    <property type="match status" value="1"/>
</dbReference>
<feature type="binding site" evidence="10">
    <location>
        <position position="105"/>
    </location>
    <ligand>
        <name>Zn(2+)</name>
        <dbReference type="ChEBI" id="CHEBI:29105"/>
        <label>2</label>
    </ligand>
</feature>
<dbReference type="GO" id="GO:0006520">
    <property type="term" value="P:amino acid metabolic process"/>
    <property type="evidence" value="ECO:0007669"/>
    <property type="project" value="InterPro"/>
</dbReference>
<dbReference type="RefSeq" id="XP_073973346.1">
    <property type="nucleotide sequence ID" value="XM_074117245.1"/>
</dbReference>
<dbReference type="PANTHER" id="PTHR45892:SF1">
    <property type="entry name" value="AMINOACYLASE-1"/>
    <property type="match status" value="1"/>
</dbReference>
<sequence>MEHASVTKFRKYLRIASVHPNVDYTECVEFIKRLGEDAGLQTRVFGTSLKPVVVLTWPGSEPQTPSILLNSHMDVVPVFQENWIHDPFAAVKDELGDIYGRGAQDCKCIGIQYVEAVKRLKEEGFIPKRTVHISYVPDEEIGGLEGMCSFVNTEEFRNLEVAFALDEGAPLNEDKFMVYNNERITYPMKIVCNGTTGHGSLLHANTAGEKLWKVLDAVMDFRETQVEKLSKQSHPIFGHAEVTTINVTVLQGGVQNNVVPPEISMSLDVRLSVHTETEEFLNWIQEVCSQAGENITVEVLECNPKVPDTATDSSNPFWMAFSSALDEMNFKYQVLGCPGATDARFLRRVGVGALGFSPMRNTDLLVHSHNEKLNEENFLEGIQVYRNVIKALVSV</sequence>
<dbReference type="Pfam" id="PF01546">
    <property type="entry name" value="Peptidase_M20"/>
    <property type="match status" value="1"/>
</dbReference>
<dbReference type="GeneID" id="141448708"/>
<dbReference type="GO" id="GO:0046872">
    <property type="term" value="F:metal ion binding"/>
    <property type="evidence" value="ECO:0007669"/>
    <property type="project" value="UniProtKB-KW"/>
</dbReference>
<comment type="subcellular location">
    <subcellularLocation>
        <location evidence="1">Cytoplasm</location>
    </subcellularLocation>
</comment>
<dbReference type="FunFam" id="3.40.630.10:FF:000019">
    <property type="entry name" value="Aminoacylase 1"/>
    <property type="match status" value="1"/>
</dbReference>
<dbReference type="InterPro" id="IPR036264">
    <property type="entry name" value="Bact_exopeptidase_dim_dom"/>
</dbReference>
<keyword evidence="14" id="KW-1185">Reference proteome</keyword>
<evidence type="ECO:0000313" key="12">
    <source>
        <dbReference type="EMBL" id="JAA76202.1"/>
    </source>
</evidence>
<feature type="binding site" evidence="10">
    <location>
        <position position="140"/>
    </location>
    <ligand>
        <name>Zn(2+)</name>
        <dbReference type="ChEBI" id="CHEBI:29105"/>
        <label>2</label>
    </ligand>
</feature>
<reference evidence="12" key="1">
    <citation type="submission" date="2013-04" db="EMBL/GenBank/DDBJ databases">
        <title>An insight into the transcriptome of the digestive tract of the blood sucking bug, Rhodnius prolixus.</title>
        <authorList>
            <person name="Ribeiro J.M.C."/>
            <person name="Genta F.A."/>
            <person name="Sorgine M.H.F."/>
            <person name="Paiva-Silva G.O."/>
            <person name="Majerowicz D."/>
            <person name="Medeiros M."/>
            <person name="Koerich L."/>
            <person name="Terra W.R."/>
            <person name="Ferreira C."/>
            <person name="Pimentel A.C."/>
            <person name="Bisch P.M."/>
            <person name="Diniz M.M.P."/>
            <person name="Nascimento R."/>
            <person name="Salmon D."/>
            <person name="Silber A.M."/>
            <person name="Alves M."/>
            <person name="Oliveira M.F."/>
            <person name="Gondim K.C."/>
            <person name="Silva Neto M.A.C."/>
            <person name="Atella G.C."/>
            <person name="Araujo H."/>
            <person name="Dias F.S."/>
            <person name="Polycarpo C.R."/>
            <person name="Fampa P."/>
            <person name="Melo A.C."/>
            <person name="Tanaka A.S."/>
            <person name="Balczun C."/>
            <person name="Oliveira J.H.M."/>
            <person name="Goncalves R."/>
            <person name="Lazoski C."/>
            <person name="Pereira M.A."/>
            <person name="Rivera-Pomar R."/>
            <person name="Diambra L."/>
            <person name="Schaub G.A."/>
            <person name="Garcia E.S."/>
            <person name="Azambuja P."/>
            <person name="Braz G.R.C."/>
            <person name="Oliveira P.L."/>
        </authorList>
    </citation>
    <scope>NUCLEOTIDE SEQUENCE</scope>
</reference>
<feature type="binding site" evidence="10">
    <location>
        <position position="72"/>
    </location>
    <ligand>
        <name>Zn(2+)</name>
        <dbReference type="ChEBI" id="CHEBI:29105"/>
        <label>1</label>
    </ligand>
</feature>
<dbReference type="HOGENOM" id="CLU_021802_5_0_1"/>
<feature type="binding site" evidence="10">
    <location>
        <position position="105"/>
    </location>
    <ligand>
        <name>Zn(2+)</name>
        <dbReference type="ChEBI" id="CHEBI:29105"/>
        <label>1</label>
    </ligand>
</feature>
<evidence type="ECO:0000313" key="14">
    <source>
        <dbReference type="Proteomes" id="UP000015103"/>
    </source>
</evidence>
<dbReference type="InterPro" id="IPR052083">
    <property type="entry name" value="Aminoacylase-1_M20A"/>
</dbReference>
<dbReference type="EC" id="3.5.1.14" evidence="3"/>